<evidence type="ECO:0000313" key="3">
    <source>
        <dbReference type="Proteomes" id="UP000297245"/>
    </source>
</evidence>
<dbReference type="InterPro" id="IPR015157">
    <property type="entry name" value="TMA7"/>
</dbReference>
<sequence length="85" mass="9563">MSGRQGGKLKPLKAAKKDKKEETEDDAAFKDKKKAEEAALKAAREKGLFLFHQSFVSLMLMFALQLSKEEHQEAVSRNLARSEIV</sequence>
<evidence type="ECO:0000256" key="1">
    <source>
        <dbReference type="SAM" id="MobiDB-lite"/>
    </source>
</evidence>
<dbReference type="AlphaFoldDB" id="A0A4S8MXS3"/>
<feature type="region of interest" description="Disordered" evidence="1">
    <location>
        <begin position="1"/>
        <end position="31"/>
    </location>
</feature>
<dbReference type="PANTHER" id="PTHR28632">
    <property type="entry name" value="TRANSLATION MACHINERY-ASSOCIATED PROTEIN 7"/>
    <property type="match status" value="1"/>
</dbReference>
<name>A0A4S8MXS3_DENBC</name>
<gene>
    <name evidence="2" type="ORF">K435DRAFT_176991</name>
</gene>
<organism evidence="2 3">
    <name type="scientific">Dendrothele bispora (strain CBS 962.96)</name>
    <dbReference type="NCBI Taxonomy" id="1314807"/>
    <lineage>
        <taxon>Eukaryota</taxon>
        <taxon>Fungi</taxon>
        <taxon>Dikarya</taxon>
        <taxon>Basidiomycota</taxon>
        <taxon>Agaricomycotina</taxon>
        <taxon>Agaricomycetes</taxon>
        <taxon>Agaricomycetidae</taxon>
        <taxon>Agaricales</taxon>
        <taxon>Agaricales incertae sedis</taxon>
        <taxon>Dendrothele</taxon>
    </lineage>
</organism>
<accession>A0A4S8MXS3</accession>
<dbReference type="EMBL" id="ML179036">
    <property type="protein sequence ID" value="THV08035.1"/>
    <property type="molecule type" value="Genomic_DNA"/>
</dbReference>
<dbReference type="Pfam" id="PF09072">
    <property type="entry name" value="TMA7"/>
    <property type="match status" value="1"/>
</dbReference>
<feature type="compositionally biased region" description="Basic and acidic residues" evidence="1">
    <location>
        <begin position="18"/>
        <end position="31"/>
    </location>
</feature>
<protein>
    <submittedName>
        <fullName evidence="2">Uncharacterized protein</fullName>
    </submittedName>
</protein>
<dbReference type="Proteomes" id="UP000297245">
    <property type="component" value="Unassembled WGS sequence"/>
</dbReference>
<keyword evidence="3" id="KW-1185">Reference proteome</keyword>
<proteinExistence type="predicted"/>
<evidence type="ECO:0000313" key="2">
    <source>
        <dbReference type="EMBL" id="THV08035.1"/>
    </source>
</evidence>
<reference evidence="2 3" key="1">
    <citation type="journal article" date="2019" name="Nat. Ecol. Evol.">
        <title>Megaphylogeny resolves global patterns of mushroom evolution.</title>
        <authorList>
            <person name="Varga T."/>
            <person name="Krizsan K."/>
            <person name="Foldi C."/>
            <person name="Dima B."/>
            <person name="Sanchez-Garcia M."/>
            <person name="Sanchez-Ramirez S."/>
            <person name="Szollosi G.J."/>
            <person name="Szarkandi J.G."/>
            <person name="Papp V."/>
            <person name="Albert L."/>
            <person name="Andreopoulos W."/>
            <person name="Angelini C."/>
            <person name="Antonin V."/>
            <person name="Barry K.W."/>
            <person name="Bougher N.L."/>
            <person name="Buchanan P."/>
            <person name="Buyck B."/>
            <person name="Bense V."/>
            <person name="Catcheside P."/>
            <person name="Chovatia M."/>
            <person name="Cooper J."/>
            <person name="Damon W."/>
            <person name="Desjardin D."/>
            <person name="Finy P."/>
            <person name="Geml J."/>
            <person name="Haridas S."/>
            <person name="Hughes K."/>
            <person name="Justo A."/>
            <person name="Karasinski D."/>
            <person name="Kautmanova I."/>
            <person name="Kiss B."/>
            <person name="Kocsube S."/>
            <person name="Kotiranta H."/>
            <person name="LaButti K.M."/>
            <person name="Lechner B.E."/>
            <person name="Liimatainen K."/>
            <person name="Lipzen A."/>
            <person name="Lukacs Z."/>
            <person name="Mihaltcheva S."/>
            <person name="Morgado L.N."/>
            <person name="Niskanen T."/>
            <person name="Noordeloos M.E."/>
            <person name="Ohm R.A."/>
            <person name="Ortiz-Santana B."/>
            <person name="Ovrebo C."/>
            <person name="Racz N."/>
            <person name="Riley R."/>
            <person name="Savchenko A."/>
            <person name="Shiryaev A."/>
            <person name="Soop K."/>
            <person name="Spirin V."/>
            <person name="Szebenyi C."/>
            <person name="Tomsovsky M."/>
            <person name="Tulloss R.E."/>
            <person name="Uehling J."/>
            <person name="Grigoriev I.V."/>
            <person name="Vagvolgyi C."/>
            <person name="Papp T."/>
            <person name="Martin F.M."/>
            <person name="Miettinen O."/>
            <person name="Hibbett D.S."/>
            <person name="Nagy L.G."/>
        </authorList>
    </citation>
    <scope>NUCLEOTIDE SEQUENCE [LARGE SCALE GENOMIC DNA]</scope>
    <source>
        <strain evidence="2 3">CBS 962.96</strain>
    </source>
</reference>